<dbReference type="Gene3D" id="1.10.10.2590">
    <property type="entry name" value="BEN domain"/>
    <property type="match status" value="1"/>
</dbReference>
<proteinExistence type="evidence at transcript level"/>
<dbReference type="PROSITE" id="PS51457">
    <property type="entry name" value="BEN"/>
    <property type="match status" value="1"/>
</dbReference>
<organism evidence="2">
    <name type="scientific">Ixodes ricinus</name>
    <name type="common">Common tick</name>
    <name type="synonym">Acarus ricinus</name>
    <dbReference type="NCBI Taxonomy" id="34613"/>
    <lineage>
        <taxon>Eukaryota</taxon>
        <taxon>Metazoa</taxon>
        <taxon>Ecdysozoa</taxon>
        <taxon>Arthropoda</taxon>
        <taxon>Chelicerata</taxon>
        <taxon>Arachnida</taxon>
        <taxon>Acari</taxon>
        <taxon>Parasitiformes</taxon>
        <taxon>Ixodida</taxon>
        <taxon>Ixodoidea</taxon>
        <taxon>Ixodidae</taxon>
        <taxon>Ixodinae</taxon>
        <taxon>Ixodes</taxon>
    </lineage>
</organism>
<dbReference type="AlphaFoldDB" id="V5ID24"/>
<dbReference type="Pfam" id="PF10523">
    <property type="entry name" value="BEN"/>
    <property type="match status" value="1"/>
</dbReference>
<dbReference type="EMBL" id="GANP01012682">
    <property type="protein sequence ID" value="JAB71786.1"/>
    <property type="molecule type" value="mRNA"/>
</dbReference>
<name>V5ID24_IXORI</name>
<protein>
    <recommendedName>
        <fullName evidence="1">BEN domain-containing protein</fullName>
    </recommendedName>
</protein>
<reference evidence="2" key="1">
    <citation type="journal article" date="2015" name="Sci. Rep.">
        <title>Tissue- and time-dependent transcription in Ixodes ricinus salivary glands and midguts when blood feeding on the vertebrate host.</title>
        <authorList>
            <person name="Kotsyfakis M."/>
            <person name="Schwarz A."/>
            <person name="Erhart J."/>
            <person name="Ribeiro J.M."/>
        </authorList>
    </citation>
    <scope>NUCLEOTIDE SEQUENCE</scope>
    <source>
        <tissue evidence="2">Salivary gland and midgut</tissue>
    </source>
</reference>
<accession>V5ID24</accession>
<evidence type="ECO:0000313" key="2">
    <source>
        <dbReference type="EMBL" id="JAB71786.1"/>
    </source>
</evidence>
<dbReference type="GO" id="GO:0003677">
    <property type="term" value="F:DNA binding"/>
    <property type="evidence" value="ECO:0007669"/>
    <property type="project" value="InterPro"/>
</dbReference>
<evidence type="ECO:0000259" key="1">
    <source>
        <dbReference type="PROSITE" id="PS51457"/>
    </source>
</evidence>
<sequence>MKSRMAAGPAVVNAGAAEAGGASLKFGTTVCPAIRMVRLNSTTPSVYTQELAEMVFGNETLGRCCLRGSTAGKEALDKSTVDDIIVHVLTKFSNLTESDVRGYLRRKCNNAATALKKNGACG</sequence>
<feature type="domain" description="BEN" evidence="1">
    <location>
        <begin position="25"/>
        <end position="115"/>
    </location>
</feature>
<dbReference type="InterPro" id="IPR018379">
    <property type="entry name" value="BEN_domain"/>
</dbReference>